<protein>
    <submittedName>
        <fullName evidence="3">TIGR02594 family protein</fullName>
    </submittedName>
</protein>
<evidence type="ECO:0000313" key="4">
    <source>
        <dbReference type="Proteomes" id="UP000199236"/>
    </source>
</evidence>
<dbReference type="InterPro" id="IPR013423">
    <property type="entry name" value="CHP02594"/>
</dbReference>
<dbReference type="InterPro" id="IPR036366">
    <property type="entry name" value="PGBDSf"/>
</dbReference>
<dbReference type="RefSeq" id="WP_139229186.1">
    <property type="nucleotide sequence ID" value="NZ_FOVR01000001.1"/>
</dbReference>
<gene>
    <name evidence="3" type="ORF">SAMN04488056_101467</name>
</gene>
<dbReference type="EMBL" id="FOVR01000001">
    <property type="protein sequence ID" value="SFN61127.1"/>
    <property type="molecule type" value="Genomic_DNA"/>
</dbReference>
<evidence type="ECO:0000259" key="1">
    <source>
        <dbReference type="Pfam" id="PF01471"/>
    </source>
</evidence>
<feature type="domain" description="Peptidase C51" evidence="2">
    <location>
        <begin position="120"/>
        <end position="200"/>
    </location>
</feature>
<dbReference type="NCBIfam" id="TIGR02594">
    <property type="entry name" value="TIGR02594 family protein"/>
    <property type="match status" value="1"/>
</dbReference>
<keyword evidence="4" id="KW-1185">Reference proteome</keyword>
<dbReference type="Gene3D" id="1.10.101.10">
    <property type="entry name" value="PGBD-like superfamily/PGBD"/>
    <property type="match status" value="1"/>
</dbReference>
<dbReference type="STRING" id="655353.SAMN04488056_101467"/>
<organism evidence="3 4">
    <name type="scientific">Cohaesibacter marisflavi</name>
    <dbReference type="NCBI Taxonomy" id="655353"/>
    <lineage>
        <taxon>Bacteria</taxon>
        <taxon>Pseudomonadati</taxon>
        <taxon>Pseudomonadota</taxon>
        <taxon>Alphaproteobacteria</taxon>
        <taxon>Hyphomicrobiales</taxon>
        <taxon>Cohaesibacteraceae</taxon>
    </lineage>
</organism>
<dbReference type="InterPro" id="IPR007921">
    <property type="entry name" value="CHAP_dom"/>
</dbReference>
<feature type="domain" description="Peptidoglycan binding-like" evidence="1">
    <location>
        <begin position="4"/>
        <end position="58"/>
    </location>
</feature>
<dbReference type="Gene3D" id="3.90.1720.10">
    <property type="entry name" value="endopeptidase domain like (from Nostoc punctiforme)"/>
    <property type="match status" value="1"/>
</dbReference>
<dbReference type="InterPro" id="IPR038765">
    <property type="entry name" value="Papain-like_cys_pep_sf"/>
</dbReference>
<dbReference type="Pfam" id="PF01471">
    <property type="entry name" value="PG_binding_1"/>
    <property type="match status" value="1"/>
</dbReference>
<evidence type="ECO:0000313" key="3">
    <source>
        <dbReference type="EMBL" id="SFN61127.1"/>
    </source>
</evidence>
<sequence>MSKKEIKAIQKALKAKGFYSGAIDGLCGRLTNRAIIAFKKSIGYRARAYVGPLTKAALFDGRVDMVTAGRTKREKAIAALDEPKWLQVARSYLGLREYKGNRHNPKILEWWLKIRMPFTDDETPWCAGFVGGVLEECGIRSTRSAGARSYLWQNWGLRLSGPCVGAVVVFWRGSKTGSKGHVGFVVGRDQHGNLMVIGGNQGDAVTIRPFSTDRVLSYHWPEDDIPYSGGGFDSLPLVNSDGTLSTNEA</sequence>
<dbReference type="OrthoDB" id="5395100at2"/>
<reference evidence="3 4" key="1">
    <citation type="submission" date="2016-10" db="EMBL/GenBank/DDBJ databases">
        <authorList>
            <person name="de Groot N.N."/>
        </authorList>
    </citation>
    <scope>NUCLEOTIDE SEQUENCE [LARGE SCALE GENOMIC DNA]</scope>
    <source>
        <strain evidence="3 4">CGMCC 1.9157</strain>
    </source>
</reference>
<proteinExistence type="predicted"/>
<accession>A0A1I5AFB7</accession>
<dbReference type="SUPFAM" id="SSF47090">
    <property type="entry name" value="PGBD-like"/>
    <property type="match status" value="1"/>
</dbReference>
<evidence type="ECO:0000259" key="2">
    <source>
        <dbReference type="Pfam" id="PF05257"/>
    </source>
</evidence>
<dbReference type="SUPFAM" id="SSF54001">
    <property type="entry name" value="Cysteine proteinases"/>
    <property type="match status" value="1"/>
</dbReference>
<dbReference type="AlphaFoldDB" id="A0A1I5AFB7"/>
<dbReference type="InterPro" id="IPR036365">
    <property type="entry name" value="PGBD-like_sf"/>
</dbReference>
<name>A0A1I5AFB7_9HYPH</name>
<dbReference type="InterPro" id="IPR002477">
    <property type="entry name" value="Peptidoglycan-bd-like"/>
</dbReference>
<dbReference type="Proteomes" id="UP000199236">
    <property type="component" value="Unassembled WGS sequence"/>
</dbReference>
<dbReference type="Pfam" id="PF05257">
    <property type="entry name" value="CHAP"/>
    <property type="match status" value="1"/>
</dbReference>